<dbReference type="InterPro" id="IPR036388">
    <property type="entry name" value="WH-like_DNA-bd_sf"/>
</dbReference>
<sequence length="300" mass="33241">MISDQLYPLSALRAFEVVARLRSVSAAAEELLVTQPAVTQQLRKLENYLQYRLVERASGSSGIQLTAQGERLAAPLHSAFGMIRDVLREAKQGDHHVTLAVLGTFAQYWLIPRLADLQERYPAVDLRLLTSSRMADLDRGDVDLVIRPLSGDHKPDTAVLLMPDEARLVMSPALHQQKPVKQVNDLREHVLIRVASSPRDGDWPRWLEQAGASDFQPRGWLSFQTSSHALEAAMGGAGVAIGHRPMVLDALRSGRLISPLDFCIDETAGNYLIMTPGRAGDRQVQQLYEWLQAQAAVKTI</sequence>
<dbReference type="PROSITE" id="PS50931">
    <property type="entry name" value="HTH_LYSR"/>
    <property type="match status" value="1"/>
</dbReference>
<evidence type="ECO:0000256" key="4">
    <source>
        <dbReference type="ARBA" id="ARBA00023163"/>
    </source>
</evidence>
<dbReference type="PRINTS" id="PR00039">
    <property type="entry name" value="HTHLYSR"/>
</dbReference>
<evidence type="ECO:0000256" key="3">
    <source>
        <dbReference type="ARBA" id="ARBA00023125"/>
    </source>
</evidence>
<dbReference type="RefSeq" id="WP_269425019.1">
    <property type="nucleotide sequence ID" value="NZ_JAPWGY010000012.1"/>
</dbReference>
<accession>A0ABT4LP17</accession>
<dbReference type="Proteomes" id="UP001069802">
    <property type="component" value="Unassembled WGS sequence"/>
</dbReference>
<organism evidence="6 7">
    <name type="scientific">Kiloniella laminariae</name>
    <dbReference type="NCBI Taxonomy" id="454162"/>
    <lineage>
        <taxon>Bacteria</taxon>
        <taxon>Pseudomonadati</taxon>
        <taxon>Pseudomonadota</taxon>
        <taxon>Alphaproteobacteria</taxon>
        <taxon>Rhodospirillales</taxon>
        <taxon>Kiloniellaceae</taxon>
        <taxon>Kiloniella</taxon>
    </lineage>
</organism>
<dbReference type="InterPro" id="IPR036390">
    <property type="entry name" value="WH_DNA-bd_sf"/>
</dbReference>
<protein>
    <submittedName>
        <fullName evidence="6">LysR substrate-binding domain-containing protein</fullName>
    </submittedName>
</protein>
<evidence type="ECO:0000313" key="6">
    <source>
        <dbReference type="EMBL" id="MCZ4282877.1"/>
    </source>
</evidence>
<dbReference type="PANTHER" id="PTHR30537">
    <property type="entry name" value="HTH-TYPE TRANSCRIPTIONAL REGULATOR"/>
    <property type="match status" value="1"/>
</dbReference>
<name>A0ABT4LP17_9PROT</name>
<keyword evidence="4" id="KW-0804">Transcription</keyword>
<gene>
    <name evidence="6" type="ORF">O4H49_18980</name>
</gene>
<dbReference type="EMBL" id="JAPWGY010000012">
    <property type="protein sequence ID" value="MCZ4282877.1"/>
    <property type="molecule type" value="Genomic_DNA"/>
</dbReference>
<keyword evidence="7" id="KW-1185">Reference proteome</keyword>
<proteinExistence type="inferred from homology"/>
<reference evidence="6" key="1">
    <citation type="submission" date="2022-12" db="EMBL/GenBank/DDBJ databases">
        <title>Bacterial isolates from different developmental stages of Nematostella vectensis.</title>
        <authorList>
            <person name="Fraune S."/>
        </authorList>
    </citation>
    <scope>NUCLEOTIDE SEQUENCE</scope>
    <source>
        <strain evidence="6">G21630-S1</strain>
    </source>
</reference>
<dbReference type="PANTHER" id="PTHR30537:SF74">
    <property type="entry name" value="HTH-TYPE TRANSCRIPTIONAL REGULATOR TRPI"/>
    <property type="match status" value="1"/>
</dbReference>
<comment type="similarity">
    <text evidence="1">Belongs to the LysR transcriptional regulatory family.</text>
</comment>
<comment type="caution">
    <text evidence="6">The sequence shown here is derived from an EMBL/GenBank/DDBJ whole genome shotgun (WGS) entry which is preliminary data.</text>
</comment>
<dbReference type="SUPFAM" id="SSF46785">
    <property type="entry name" value="Winged helix' DNA-binding domain"/>
    <property type="match status" value="1"/>
</dbReference>
<dbReference type="CDD" id="cd08432">
    <property type="entry name" value="PBP2_GcdR_TrpI_HvrB_AmpR_like"/>
    <property type="match status" value="1"/>
</dbReference>
<dbReference type="SUPFAM" id="SSF53850">
    <property type="entry name" value="Periplasmic binding protein-like II"/>
    <property type="match status" value="1"/>
</dbReference>
<dbReference type="Gene3D" id="3.40.190.10">
    <property type="entry name" value="Periplasmic binding protein-like II"/>
    <property type="match status" value="2"/>
</dbReference>
<evidence type="ECO:0000313" key="7">
    <source>
        <dbReference type="Proteomes" id="UP001069802"/>
    </source>
</evidence>
<keyword evidence="2" id="KW-0805">Transcription regulation</keyword>
<dbReference type="InterPro" id="IPR000847">
    <property type="entry name" value="LysR_HTH_N"/>
</dbReference>
<evidence type="ECO:0000256" key="1">
    <source>
        <dbReference type="ARBA" id="ARBA00009437"/>
    </source>
</evidence>
<keyword evidence="3" id="KW-0238">DNA-binding</keyword>
<dbReference type="InterPro" id="IPR058163">
    <property type="entry name" value="LysR-type_TF_proteobact-type"/>
</dbReference>
<dbReference type="Pfam" id="PF03466">
    <property type="entry name" value="LysR_substrate"/>
    <property type="match status" value="1"/>
</dbReference>
<evidence type="ECO:0000259" key="5">
    <source>
        <dbReference type="PROSITE" id="PS50931"/>
    </source>
</evidence>
<dbReference type="Gene3D" id="1.10.10.10">
    <property type="entry name" value="Winged helix-like DNA-binding domain superfamily/Winged helix DNA-binding domain"/>
    <property type="match status" value="1"/>
</dbReference>
<dbReference type="InterPro" id="IPR005119">
    <property type="entry name" value="LysR_subst-bd"/>
</dbReference>
<evidence type="ECO:0000256" key="2">
    <source>
        <dbReference type="ARBA" id="ARBA00023015"/>
    </source>
</evidence>
<feature type="domain" description="HTH lysR-type" evidence="5">
    <location>
        <begin position="7"/>
        <end position="66"/>
    </location>
</feature>
<dbReference type="Pfam" id="PF00126">
    <property type="entry name" value="HTH_1"/>
    <property type="match status" value="1"/>
</dbReference>